<evidence type="ECO:0000256" key="3">
    <source>
        <dbReference type="ARBA" id="ARBA00022692"/>
    </source>
</evidence>
<organism evidence="7 8">
    <name type="scientific">Lactuca sativa</name>
    <name type="common">Garden lettuce</name>
    <dbReference type="NCBI Taxonomy" id="4236"/>
    <lineage>
        <taxon>Eukaryota</taxon>
        <taxon>Viridiplantae</taxon>
        <taxon>Streptophyta</taxon>
        <taxon>Embryophyta</taxon>
        <taxon>Tracheophyta</taxon>
        <taxon>Spermatophyta</taxon>
        <taxon>Magnoliopsida</taxon>
        <taxon>eudicotyledons</taxon>
        <taxon>Gunneridae</taxon>
        <taxon>Pentapetalae</taxon>
        <taxon>asterids</taxon>
        <taxon>campanulids</taxon>
        <taxon>Asterales</taxon>
        <taxon>Asteraceae</taxon>
        <taxon>Cichorioideae</taxon>
        <taxon>Cichorieae</taxon>
        <taxon>Lactucinae</taxon>
        <taxon>Lactuca</taxon>
    </lineage>
</organism>
<keyword evidence="5 6" id="KW-0472">Membrane</keyword>
<keyword evidence="4 6" id="KW-1133">Transmembrane helix</keyword>
<feature type="transmembrane region" description="Helical" evidence="6">
    <location>
        <begin position="67"/>
        <end position="87"/>
    </location>
</feature>
<evidence type="ECO:0000256" key="2">
    <source>
        <dbReference type="ARBA" id="ARBA00008572"/>
    </source>
</evidence>
<dbReference type="EMBL" id="NBSK02000005">
    <property type="protein sequence ID" value="KAJ0205228.1"/>
    <property type="molecule type" value="Genomic_DNA"/>
</dbReference>
<evidence type="ECO:0000256" key="5">
    <source>
        <dbReference type="ARBA" id="ARBA00023136"/>
    </source>
</evidence>
<evidence type="ECO:0000313" key="8">
    <source>
        <dbReference type="Proteomes" id="UP000235145"/>
    </source>
</evidence>
<dbReference type="Pfam" id="PF13520">
    <property type="entry name" value="AA_permease_2"/>
    <property type="match status" value="1"/>
</dbReference>
<evidence type="ECO:0000256" key="1">
    <source>
        <dbReference type="ARBA" id="ARBA00004141"/>
    </source>
</evidence>
<name>A0A9R1VFK0_LACSA</name>
<protein>
    <submittedName>
        <fullName evidence="7">Uncharacterized protein</fullName>
    </submittedName>
</protein>
<dbReference type="GO" id="GO:0022857">
    <property type="term" value="F:transmembrane transporter activity"/>
    <property type="evidence" value="ECO:0007669"/>
    <property type="project" value="InterPro"/>
</dbReference>
<feature type="transmembrane region" description="Helical" evidence="6">
    <location>
        <begin position="16"/>
        <end position="36"/>
    </location>
</feature>
<evidence type="ECO:0000313" key="7">
    <source>
        <dbReference type="EMBL" id="KAJ0205228.1"/>
    </source>
</evidence>
<evidence type="ECO:0000256" key="6">
    <source>
        <dbReference type="SAM" id="Phobius"/>
    </source>
</evidence>
<dbReference type="AlphaFoldDB" id="A0A9R1VFK0"/>
<feature type="transmembrane region" description="Helical" evidence="6">
    <location>
        <begin position="99"/>
        <end position="121"/>
    </location>
</feature>
<accession>A0A9R1VFK0</accession>
<dbReference type="InterPro" id="IPR002293">
    <property type="entry name" value="AA/rel_permease1"/>
</dbReference>
<proteinExistence type="inferred from homology"/>
<dbReference type="PANTHER" id="PTHR43243:SF15">
    <property type="entry name" value="CATIONIC AMINO ACID TRANSPORTER 4, VACUOLAR"/>
    <property type="match status" value="1"/>
</dbReference>
<dbReference type="Gene3D" id="1.20.1740.10">
    <property type="entry name" value="Amino acid/polyamine transporter I"/>
    <property type="match status" value="1"/>
</dbReference>
<keyword evidence="8" id="KW-1185">Reference proteome</keyword>
<comment type="similarity">
    <text evidence="2">Belongs to the amino acid-polyamine-organocation (APC) superfamily. Cationic amino acid transporter (CAT) (TC 2.A.3.3) family.</text>
</comment>
<sequence>MLCITRMSLPICRECISLFLLICWRRVISVAWLIGWSLILEYTLGGAAVACGISTNMLSAFLTRPTILGIVVDPCAAVLVFIITGLLCTGIKESSLAQGIITTINVVALLFIIVVGGYIGFKTQWVDTKFQAANGVLAGSATVFFSYDGFDAVTSTAEERDVSAVVIVLVPCSQLDPDTPIAFAFASYGMNGAV</sequence>
<evidence type="ECO:0000256" key="4">
    <source>
        <dbReference type="ARBA" id="ARBA00022989"/>
    </source>
</evidence>
<feature type="transmembrane region" description="Helical" evidence="6">
    <location>
        <begin position="42"/>
        <end position="62"/>
    </location>
</feature>
<gene>
    <name evidence="7" type="ORF">LSAT_V11C500251470</name>
</gene>
<keyword evidence="3 6" id="KW-0812">Transmembrane</keyword>
<dbReference type="GO" id="GO:0016020">
    <property type="term" value="C:membrane"/>
    <property type="evidence" value="ECO:0007669"/>
    <property type="project" value="UniProtKB-SubCell"/>
</dbReference>
<dbReference type="PANTHER" id="PTHR43243">
    <property type="entry name" value="INNER MEMBRANE TRANSPORTER YGJI-RELATED"/>
    <property type="match status" value="1"/>
</dbReference>
<dbReference type="Proteomes" id="UP000235145">
    <property type="component" value="Unassembled WGS sequence"/>
</dbReference>
<reference evidence="7 8" key="1">
    <citation type="journal article" date="2017" name="Nat. Commun.">
        <title>Genome assembly with in vitro proximity ligation data and whole-genome triplication in lettuce.</title>
        <authorList>
            <person name="Reyes-Chin-Wo S."/>
            <person name="Wang Z."/>
            <person name="Yang X."/>
            <person name="Kozik A."/>
            <person name="Arikit S."/>
            <person name="Song C."/>
            <person name="Xia L."/>
            <person name="Froenicke L."/>
            <person name="Lavelle D.O."/>
            <person name="Truco M.J."/>
            <person name="Xia R."/>
            <person name="Zhu S."/>
            <person name="Xu C."/>
            <person name="Xu H."/>
            <person name="Xu X."/>
            <person name="Cox K."/>
            <person name="Korf I."/>
            <person name="Meyers B.C."/>
            <person name="Michelmore R.W."/>
        </authorList>
    </citation>
    <scope>NUCLEOTIDE SEQUENCE [LARGE SCALE GENOMIC DNA]</scope>
    <source>
        <strain evidence="8">cv. Salinas</strain>
        <tissue evidence="7">Seedlings</tissue>
    </source>
</reference>
<comment type="caution">
    <text evidence="7">The sequence shown here is derived from an EMBL/GenBank/DDBJ whole genome shotgun (WGS) entry which is preliminary data.</text>
</comment>
<comment type="subcellular location">
    <subcellularLocation>
        <location evidence="1">Membrane</location>
        <topology evidence="1">Multi-pass membrane protein</topology>
    </subcellularLocation>
</comment>